<dbReference type="SUPFAM" id="SSF53335">
    <property type="entry name" value="S-adenosyl-L-methionine-dependent methyltransferases"/>
    <property type="match status" value="1"/>
</dbReference>
<dbReference type="GO" id="GO:0032259">
    <property type="term" value="P:methylation"/>
    <property type="evidence" value="ECO:0007669"/>
    <property type="project" value="UniProtKB-KW"/>
</dbReference>
<evidence type="ECO:0000313" key="6">
    <source>
        <dbReference type="Proteomes" id="UP000887226"/>
    </source>
</evidence>
<dbReference type="InterPro" id="IPR016461">
    <property type="entry name" value="COMT-like"/>
</dbReference>
<reference evidence="5" key="1">
    <citation type="journal article" date="2021" name="IMA Fungus">
        <title>Genomic characterization of three marine fungi, including Emericellopsis atlantica sp. nov. with signatures of a generalist lifestyle and marine biomass degradation.</title>
        <authorList>
            <person name="Hagestad O.C."/>
            <person name="Hou L."/>
            <person name="Andersen J.H."/>
            <person name="Hansen E.H."/>
            <person name="Altermark B."/>
            <person name="Li C."/>
            <person name="Kuhnert E."/>
            <person name="Cox R.J."/>
            <person name="Crous P.W."/>
            <person name="Spatafora J.W."/>
            <person name="Lail K."/>
            <person name="Amirebrahimi M."/>
            <person name="Lipzen A."/>
            <person name="Pangilinan J."/>
            <person name="Andreopoulos W."/>
            <person name="Hayes R.D."/>
            <person name="Ng V."/>
            <person name="Grigoriev I.V."/>
            <person name="Jackson S.A."/>
            <person name="Sutton T.D.S."/>
            <person name="Dobson A.D.W."/>
            <person name="Rama T."/>
        </authorList>
    </citation>
    <scope>NUCLEOTIDE SEQUENCE</scope>
    <source>
        <strain evidence="5">TRa3180A</strain>
    </source>
</reference>
<keyword evidence="1" id="KW-0489">Methyltransferase</keyword>
<keyword evidence="2" id="KW-0808">Transferase</keyword>
<protein>
    <recommendedName>
        <fullName evidence="4">O-methyltransferase C-terminal domain-containing protein</fullName>
    </recommendedName>
</protein>
<evidence type="ECO:0000313" key="5">
    <source>
        <dbReference type="EMBL" id="KAG9248288.1"/>
    </source>
</evidence>
<evidence type="ECO:0000256" key="3">
    <source>
        <dbReference type="ARBA" id="ARBA00022691"/>
    </source>
</evidence>
<keyword evidence="6" id="KW-1185">Reference proteome</keyword>
<sequence length="116" mass="13048">MFTPQPIHGSGVYFYHHILHDWADEYCLRILASLKPFMTPGYSKFMLYGMIVPERGASTFFAQLDITMMAFNGGMEHMGKQWTGLSMEAGFDEKGIKLWQALDDGAGGIFEAMVLV</sequence>
<dbReference type="GO" id="GO:0008171">
    <property type="term" value="F:O-methyltransferase activity"/>
    <property type="evidence" value="ECO:0007669"/>
    <property type="project" value="InterPro"/>
</dbReference>
<name>A0A9P7Z9Y2_9HELO</name>
<proteinExistence type="predicted"/>
<dbReference type="InterPro" id="IPR029063">
    <property type="entry name" value="SAM-dependent_MTases_sf"/>
</dbReference>
<evidence type="ECO:0000259" key="4">
    <source>
        <dbReference type="Pfam" id="PF00891"/>
    </source>
</evidence>
<dbReference type="AlphaFoldDB" id="A0A9P7Z9Y2"/>
<evidence type="ECO:0000256" key="1">
    <source>
        <dbReference type="ARBA" id="ARBA00022603"/>
    </source>
</evidence>
<dbReference type="PANTHER" id="PTHR43712">
    <property type="entry name" value="PUTATIVE (AFU_ORTHOLOGUE AFUA_4G14580)-RELATED"/>
    <property type="match status" value="1"/>
</dbReference>
<evidence type="ECO:0000256" key="2">
    <source>
        <dbReference type="ARBA" id="ARBA00022679"/>
    </source>
</evidence>
<comment type="caution">
    <text evidence="5">The sequence shown here is derived from an EMBL/GenBank/DDBJ whole genome shotgun (WGS) entry which is preliminary data.</text>
</comment>
<dbReference type="InterPro" id="IPR001077">
    <property type="entry name" value="COMT_C"/>
</dbReference>
<feature type="domain" description="O-methyltransferase C-terminal" evidence="4">
    <location>
        <begin position="6"/>
        <end position="91"/>
    </location>
</feature>
<keyword evidence="3" id="KW-0949">S-adenosyl-L-methionine</keyword>
<dbReference type="OrthoDB" id="1535081at2759"/>
<accession>A0A9P7Z9Y2</accession>
<dbReference type="EMBL" id="MU253752">
    <property type="protein sequence ID" value="KAG9248288.1"/>
    <property type="molecule type" value="Genomic_DNA"/>
</dbReference>
<dbReference type="Pfam" id="PF00891">
    <property type="entry name" value="Methyltransf_2"/>
    <property type="match status" value="1"/>
</dbReference>
<dbReference type="Gene3D" id="3.40.50.150">
    <property type="entry name" value="Vaccinia Virus protein VP39"/>
    <property type="match status" value="1"/>
</dbReference>
<dbReference type="PANTHER" id="PTHR43712:SF1">
    <property type="entry name" value="HYPOTHETICAL O-METHYLTRANSFERASE (EUROFUNG)-RELATED"/>
    <property type="match status" value="1"/>
</dbReference>
<organism evidence="5 6">
    <name type="scientific">Calycina marina</name>
    <dbReference type="NCBI Taxonomy" id="1763456"/>
    <lineage>
        <taxon>Eukaryota</taxon>
        <taxon>Fungi</taxon>
        <taxon>Dikarya</taxon>
        <taxon>Ascomycota</taxon>
        <taxon>Pezizomycotina</taxon>
        <taxon>Leotiomycetes</taxon>
        <taxon>Helotiales</taxon>
        <taxon>Pezizellaceae</taxon>
        <taxon>Calycina</taxon>
    </lineage>
</organism>
<dbReference type="PROSITE" id="PS51683">
    <property type="entry name" value="SAM_OMT_II"/>
    <property type="match status" value="1"/>
</dbReference>
<dbReference type="Proteomes" id="UP000887226">
    <property type="component" value="Unassembled WGS sequence"/>
</dbReference>
<gene>
    <name evidence="5" type="ORF">BJ878DRAFT_62515</name>
</gene>